<feature type="transmembrane region" description="Helical" evidence="6">
    <location>
        <begin position="370"/>
        <end position="392"/>
    </location>
</feature>
<dbReference type="InterPro" id="IPR036259">
    <property type="entry name" value="MFS_trans_sf"/>
</dbReference>
<reference evidence="7 8" key="1">
    <citation type="submission" date="2019-03" db="EMBL/GenBank/DDBJ databases">
        <title>Draft genome sequence of Xylaria hypoxylon DSM 108379, a ubiquitous saprotrophic-parasitic fungi on hardwood.</title>
        <authorList>
            <person name="Buettner E."/>
            <person name="Leonhardt S."/>
            <person name="Gebauer A.M."/>
            <person name="Liers C."/>
            <person name="Hofrichter M."/>
            <person name="Kellner H."/>
        </authorList>
    </citation>
    <scope>NUCLEOTIDE SEQUENCE [LARGE SCALE GENOMIC DNA]</scope>
    <source>
        <strain evidence="7 8">DSM 108379</strain>
    </source>
</reference>
<dbReference type="PANTHER" id="PTHR23504">
    <property type="entry name" value="MAJOR FACILITATOR SUPERFAMILY DOMAIN-CONTAINING PROTEIN 10"/>
    <property type="match status" value="1"/>
</dbReference>
<feature type="transmembrane region" description="Helical" evidence="6">
    <location>
        <begin position="404"/>
        <end position="429"/>
    </location>
</feature>
<organism evidence="7 8">
    <name type="scientific">Xylaria hypoxylon</name>
    <dbReference type="NCBI Taxonomy" id="37992"/>
    <lineage>
        <taxon>Eukaryota</taxon>
        <taxon>Fungi</taxon>
        <taxon>Dikarya</taxon>
        <taxon>Ascomycota</taxon>
        <taxon>Pezizomycotina</taxon>
        <taxon>Sordariomycetes</taxon>
        <taxon>Xylariomycetidae</taxon>
        <taxon>Xylariales</taxon>
        <taxon>Xylariaceae</taxon>
        <taxon>Xylaria</taxon>
    </lineage>
</organism>
<evidence type="ECO:0008006" key="9">
    <source>
        <dbReference type="Google" id="ProtNLM"/>
    </source>
</evidence>
<dbReference type="PANTHER" id="PTHR23504:SF16">
    <property type="entry name" value="TRANSPORTER, PUTATIVE (AFU_ORTHOLOGUE AFUA_1G13970)-RELATED"/>
    <property type="match status" value="1"/>
</dbReference>
<evidence type="ECO:0000256" key="3">
    <source>
        <dbReference type="ARBA" id="ARBA00022692"/>
    </source>
</evidence>
<dbReference type="OrthoDB" id="10262656at2759"/>
<evidence type="ECO:0000256" key="5">
    <source>
        <dbReference type="ARBA" id="ARBA00023136"/>
    </source>
</evidence>
<dbReference type="InterPro" id="IPR011701">
    <property type="entry name" value="MFS"/>
</dbReference>
<dbReference type="EMBL" id="SKBN01000121">
    <property type="protein sequence ID" value="TGJ82641.1"/>
    <property type="molecule type" value="Genomic_DNA"/>
</dbReference>
<evidence type="ECO:0000313" key="7">
    <source>
        <dbReference type="EMBL" id="TGJ82641.1"/>
    </source>
</evidence>
<accession>A0A4Z0YTB6</accession>
<keyword evidence="8" id="KW-1185">Reference proteome</keyword>
<keyword evidence="5 6" id="KW-0472">Membrane</keyword>
<keyword evidence="2" id="KW-0813">Transport</keyword>
<evidence type="ECO:0000313" key="8">
    <source>
        <dbReference type="Proteomes" id="UP000297716"/>
    </source>
</evidence>
<protein>
    <recommendedName>
        <fullName evidence="9">Major facilitator superfamily (MFS) profile domain-containing protein</fullName>
    </recommendedName>
</protein>
<evidence type="ECO:0000256" key="1">
    <source>
        <dbReference type="ARBA" id="ARBA00004141"/>
    </source>
</evidence>
<dbReference type="AlphaFoldDB" id="A0A4Z0YTB6"/>
<feature type="transmembrane region" description="Helical" evidence="6">
    <location>
        <begin position="507"/>
        <end position="526"/>
    </location>
</feature>
<feature type="transmembrane region" description="Helical" evidence="6">
    <location>
        <begin position="435"/>
        <end position="460"/>
    </location>
</feature>
<comment type="caution">
    <text evidence="7">The sequence shown here is derived from an EMBL/GenBank/DDBJ whole genome shotgun (WGS) entry which is preliminary data.</text>
</comment>
<evidence type="ECO:0000256" key="4">
    <source>
        <dbReference type="ARBA" id="ARBA00022989"/>
    </source>
</evidence>
<feature type="transmembrane region" description="Helical" evidence="6">
    <location>
        <begin position="212"/>
        <end position="236"/>
    </location>
</feature>
<comment type="subcellular location">
    <subcellularLocation>
        <location evidence="1">Membrane</location>
        <topology evidence="1">Multi-pass membrane protein</topology>
    </subcellularLocation>
</comment>
<dbReference type="GO" id="GO:0016020">
    <property type="term" value="C:membrane"/>
    <property type="evidence" value="ECO:0007669"/>
    <property type="project" value="UniProtKB-SubCell"/>
</dbReference>
<keyword evidence="4 6" id="KW-1133">Transmembrane helix</keyword>
<feature type="transmembrane region" description="Helical" evidence="6">
    <location>
        <begin position="170"/>
        <end position="192"/>
    </location>
</feature>
<feature type="transmembrane region" description="Helical" evidence="6">
    <location>
        <begin position="317"/>
        <end position="341"/>
    </location>
</feature>
<dbReference type="Pfam" id="PF07690">
    <property type="entry name" value="MFS_1"/>
    <property type="match status" value="1"/>
</dbReference>
<dbReference type="Proteomes" id="UP000297716">
    <property type="component" value="Unassembled WGS sequence"/>
</dbReference>
<name>A0A4Z0YTB6_9PEZI</name>
<feature type="transmembrane region" description="Helical" evidence="6">
    <location>
        <begin position="91"/>
        <end position="109"/>
    </location>
</feature>
<evidence type="ECO:0000256" key="6">
    <source>
        <dbReference type="SAM" id="Phobius"/>
    </source>
</evidence>
<dbReference type="Gene3D" id="1.20.1250.20">
    <property type="entry name" value="MFS general substrate transporter like domains"/>
    <property type="match status" value="1"/>
</dbReference>
<keyword evidence="3 6" id="KW-0812">Transmembrane</keyword>
<dbReference type="SUPFAM" id="SSF103473">
    <property type="entry name" value="MFS general substrate transporter"/>
    <property type="match status" value="1"/>
</dbReference>
<gene>
    <name evidence="7" type="ORF">E0Z10_g6144</name>
</gene>
<sequence>MFGETPDTWKSLPHKDQLAVLTLCRTVDFYQMVSFQIICYYQLKSFNPSATEQVLSWQTGVALASFTASQSCTAIPWGYVADAKWGGRRNVLLIGLVGTSLSCFGVAFSRSFASVVAFRIAGGAMNGTIGVTYTAQKASFAPSLGISRIVLFIRDTLPLTNIMARHQSRAFLLLPASFSVAALIGPVFSGLLSDPVTTYPIAFGHVQWLRSYAYSLPSLLSALLLILTSVTVLLILRETLEGYDPWLSLDAGIRAWKSLNRFIRLNQLASSEQYSPLLVEEHDQPISEREGLNEKEASKLPSLRPKLSFRRIWTPNVTLTMVSLAFFEFHIGAFGGAWSLLLSNTRDSSAAIDNLDQRFKGGLGLSPQSLGYTMAFAGLAGLLLQFLFYPAVHKRWGTLKCYRLFLLLFPTVYVTSPFLVVMASSSFAFTEAFTWVFILLLLFIHSTGRIFCVPTSIMLLNNCSPHPSVLGIVHGIGQATAAAFRTLGPICAGYLHEVAIANGIIGLSWWVISGTALLAWLVSLVIREGSGHEIVLPGEDSFYDGEMKAPGSDQL</sequence>
<proteinExistence type="predicted"/>
<dbReference type="GO" id="GO:0022857">
    <property type="term" value="F:transmembrane transporter activity"/>
    <property type="evidence" value="ECO:0007669"/>
    <property type="project" value="InterPro"/>
</dbReference>
<evidence type="ECO:0000256" key="2">
    <source>
        <dbReference type="ARBA" id="ARBA00022448"/>
    </source>
</evidence>